<accession>A0A6B3LSM5</accession>
<keyword evidence="1" id="KW-0732">Signal</keyword>
<sequence>MKMILLLLAMVVAFAFAFIKATDDVKNAVVQQELEHYAAYPNMLNVVEVVAPRS</sequence>
<feature type="signal peptide" evidence="1">
    <location>
        <begin position="1"/>
        <end position="17"/>
    </location>
</feature>
<dbReference type="AlphaFoldDB" id="A0A6B3LSM5"/>
<comment type="caution">
    <text evidence="2">The sequence shown here is derived from an EMBL/GenBank/DDBJ whole genome shotgun (WGS) entry which is preliminary data.</text>
</comment>
<protein>
    <submittedName>
        <fullName evidence="2">Uncharacterized protein</fullName>
    </submittedName>
</protein>
<proteinExistence type="predicted"/>
<evidence type="ECO:0000313" key="2">
    <source>
        <dbReference type="EMBL" id="NEM96494.1"/>
    </source>
</evidence>
<gene>
    <name evidence="2" type="ORF">GXP69_02195</name>
</gene>
<dbReference type="RefSeq" id="WP_163911800.1">
    <property type="nucleotide sequence ID" value="NZ_JAAGWD010000001.1"/>
</dbReference>
<evidence type="ECO:0000256" key="1">
    <source>
        <dbReference type="SAM" id="SignalP"/>
    </source>
</evidence>
<keyword evidence="3" id="KW-1185">Reference proteome</keyword>
<reference evidence="2 3" key="1">
    <citation type="submission" date="2020-02" db="EMBL/GenBank/DDBJ databases">
        <authorList>
            <person name="Kim M.K."/>
        </authorList>
    </citation>
    <scope>NUCLEOTIDE SEQUENCE [LARGE SCALE GENOMIC DNA]</scope>
    <source>
        <strain evidence="2 3">BT327</strain>
    </source>
</reference>
<feature type="chain" id="PRO_5025428097" evidence="1">
    <location>
        <begin position="18"/>
        <end position="54"/>
    </location>
</feature>
<evidence type="ECO:0000313" key="3">
    <source>
        <dbReference type="Proteomes" id="UP000474777"/>
    </source>
</evidence>
<name>A0A6B3LSM5_9BACT</name>
<dbReference type="Proteomes" id="UP000474777">
    <property type="component" value="Unassembled WGS sequence"/>
</dbReference>
<dbReference type="EMBL" id="JAAGWD010000001">
    <property type="protein sequence ID" value="NEM96494.1"/>
    <property type="molecule type" value="Genomic_DNA"/>
</dbReference>
<organism evidence="2 3">
    <name type="scientific">Pontibacter burrus</name>
    <dbReference type="NCBI Taxonomy" id="2704466"/>
    <lineage>
        <taxon>Bacteria</taxon>
        <taxon>Pseudomonadati</taxon>
        <taxon>Bacteroidota</taxon>
        <taxon>Cytophagia</taxon>
        <taxon>Cytophagales</taxon>
        <taxon>Hymenobacteraceae</taxon>
        <taxon>Pontibacter</taxon>
    </lineage>
</organism>